<feature type="compositionally biased region" description="Basic and acidic residues" evidence="1">
    <location>
        <begin position="1"/>
        <end position="10"/>
    </location>
</feature>
<keyword evidence="2" id="KW-0812">Transmembrane</keyword>
<evidence type="ECO:0000313" key="3">
    <source>
        <dbReference type="EMBL" id="MDN3592728.1"/>
    </source>
</evidence>
<proteinExistence type="predicted"/>
<keyword evidence="2" id="KW-1133">Transmembrane helix</keyword>
<protein>
    <recommendedName>
        <fullName evidence="5">DUF2474 domain-containing protein</fullName>
    </recommendedName>
</protein>
<gene>
    <name evidence="3" type="ORF">QWZ12_19205</name>
</gene>
<evidence type="ECO:0000256" key="2">
    <source>
        <dbReference type="SAM" id="Phobius"/>
    </source>
</evidence>
<evidence type="ECO:0000313" key="4">
    <source>
        <dbReference type="Proteomes" id="UP001224644"/>
    </source>
</evidence>
<dbReference type="Proteomes" id="UP001224644">
    <property type="component" value="Unassembled WGS sequence"/>
</dbReference>
<comment type="caution">
    <text evidence="3">The sequence shown here is derived from an EMBL/GenBank/DDBJ whole genome shotgun (WGS) entry which is preliminary data.</text>
</comment>
<accession>A0ABT8BKJ3</accession>
<feature type="region of interest" description="Disordered" evidence="1">
    <location>
        <begin position="1"/>
        <end position="20"/>
    </location>
</feature>
<evidence type="ECO:0000256" key="1">
    <source>
        <dbReference type="SAM" id="MobiDB-lite"/>
    </source>
</evidence>
<dbReference type="RefSeq" id="WP_238221845.1">
    <property type="nucleotide sequence ID" value="NZ_BPQD01000002.1"/>
</dbReference>
<keyword evidence="4" id="KW-1185">Reference proteome</keyword>
<keyword evidence="2" id="KW-0472">Membrane</keyword>
<dbReference type="EMBL" id="JAUFPX010000018">
    <property type="protein sequence ID" value="MDN3592728.1"/>
    <property type="molecule type" value="Genomic_DNA"/>
</dbReference>
<sequence length="53" mass="5910">MSGLGPDDRAPYPPERNGSAGRNRRLLWFVAFYAVSLVVFTALVYALRIIVRG</sequence>
<evidence type="ECO:0008006" key="5">
    <source>
        <dbReference type="Google" id="ProtNLM"/>
    </source>
</evidence>
<reference evidence="4" key="1">
    <citation type="journal article" date="2019" name="Int. J. Syst. Evol. Microbiol.">
        <title>The Global Catalogue of Microorganisms (GCM) 10K type strain sequencing project: providing services to taxonomists for standard genome sequencing and annotation.</title>
        <authorList>
            <consortium name="The Broad Institute Genomics Platform"/>
            <consortium name="The Broad Institute Genome Sequencing Center for Infectious Disease"/>
            <person name="Wu L."/>
            <person name="Ma J."/>
        </authorList>
    </citation>
    <scope>NUCLEOTIDE SEQUENCE [LARGE SCALE GENOMIC DNA]</scope>
    <source>
        <strain evidence="4">CECT 7069</strain>
    </source>
</reference>
<organism evidence="3 4">
    <name type="scientific">Methylobacterium adhaesivum</name>
    <dbReference type="NCBI Taxonomy" id="333297"/>
    <lineage>
        <taxon>Bacteria</taxon>
        <taxon>Pseudomonadati</taxon>
        <taxon>Pseudomonadota</taxon>
        <taxon>Alphaproteobacteria</taxon>
        <taxon>Hyphomicrobiales</taxon>
        <taxon>Methylobacteriaceae</taxon>
        <taxon>Methylobacterium</taxon>
    </lineage>
</organism>
<name>A0ABT8BKJ3_9HYPH</name>
<feature type="transmembrane region" description="Helical" evidence="2">
    <location>
        <begin position="26"/>
        <end position="47"/>
    </location>
</feature>